<evidence type="ECO:0008006" key="4">
    <source>
        <dbReference type="Google" id="ProtNLM"/>
    </source>
</evidence>
<protein>
    <recommendedName>
        <fullName evidence="4">Signal peptide-containing protein</fullName>
    </recommendedName>
</protein>
<feature type="compositionally biased region" description="Basic and acidic residues" evidence="1">
    <location>
        <begin position="198"/>
        <end position="208"/>
    </location>
</feature>
<feature type="region of interest" description="Disordered" evidence="1">
    <location>
        <begin position="182"/>
        <end position="331"/>
    </location>
</feature>
<comment type="caution">
    <text evidence="2">The sequence shown here is derived from an EMBL/GenBank/DDBJ whole genome shotgun (WGS) entry which is preliminary data.</text>
</comment>
<organism evidence="2 3">
    <name type="scientific">Extremus antarcticus</name>
    <dbReference type="NCBI Taxonomy" id="702011"/>
    <lineage>
        <taxon>Eukaryota</taxon>
        <taxon>Fungi</taxon>
        <taxon>Dikarya</taxon>
        <taxon>Ascomycota</taxon>
        <taxon>Pezizomycotina</taxon>
        <taxon>Dothideomycetes</taxon>
        <taxon>Dothideomycetidae</taxon>
        <taxon>Mycosphaerellales</taxon>
        <taxon>Extremaceae</taxon>
        <taxon>Extremus</taxon>
    </lineage>
</organism>
<feature type="region of interest" description="Disordered" evidence="1">
    <location>
        <begin position="77"/>
        <end position="109"/>
    </location>
</feature>
<feature type="region of interest" description="Disordered" evidence="1">
    <location>
        <begin position="343"/>
        <end position="367"/>
    </location>
</feature>
<dbReference type="AlphaFoldDB" id="A0AAJ0GF06"/>
<feature type="compositionally biased region" description="Polar residues" evidence="1">
    <location>
        <begin position="322"/>
        <end position="331"/>
    </location>
</feature>
<feature type="region of interest" description="Disordered" evidence="1">
    <location>
        <begin position="402"/>
        <end position="426"/>
    </location>
</feature>
<feature type="compositionally biased region" description="Low complexity" evidence="1">
    <location>
        <begin position="209"/>
        <end position="220"/>
    </location>
</feature>
<name>A0AAJ0GF06_9PEZI</name>
<dbReference type="Proteomes" id="UP001271007">
    <property type="component" value="Unassembled WGS sequence"/>
</dbReference>
<sequence length="456" mass="50926">MALHRGIQSAIFYYLSCAPCADARYRKKRKQEAVRGRAEREALQAEMPDAYHHPSPSSTNPYWQSEIAAGPTLVARGRKKGNATGSAKDTPSSTNLSQRDVSSRDGRVDSKWHIQQFQREDEPYINLSRERLASSSTLDGSASGLSGITRPAKAKTRFGDGYLDPEVNDRHPAVVTTIHSKEEAQWLMAPPPTAEFMSGKDRSSRSRSDSGGSRLSVRSGIPLSREVSRRIMEHKIRHGEGPRTPPLSREGTLQPTSNPSGQRHDRRTTDERDFALDGSPKQRSAALQPGLSEDSGNSARTVIRNPDLAPQPARARKVASRPQLSTIASDNSVAADENDFYTPLEAPVNPFPRKDPHPTARDRLSRRSPLLVRDDSLKVLQGVDPALRTFKSEVFTSKDFATSPRPAQTRFPMQDGTEESDPEPLYDSWYTPDFQLPEWIHEHTKRKVTKRWSMDI</sequence>
<feature type="compositionally biased region" description="Basic and acidic residues" evidence="1">
    <location>
        <begin position="352"/>
        <end position="365"/>
    </location>
</feature>
<evidence type="ECO:0000313" key="3">
    <source>
        <dbReference type="Proteomes" id="UP001271007"/>
    </source>
</evidence>
<reference evidence="2" key="1">
    <citation type="submission" date="2023-04" db="EMBL/GenBank/DDBJ databases">
        <title>Black Yeasts Isolated from many extreme environments.</title>
        <authorList>
            <person name="Coleine C."/>
            <person name="Stajich J.E."/>
            <person name="Selbmann L."/>
        </authorList>
    </citation>
    <scope>NUCLEOTIDE SEQUENCE</scope>
    <source>
        <strain evidence="2">CCFEE 5312</strain>
    </source>
</reference>
<feature type="compositionally biased region" description="Polar residues" evidence="1">
    <location>
        <begin position="83"/>
        <end position="100"/>
    </location>
</feature>
<dbReference type="EMBL" id="JAWDJX010000006">
    <property type="protein sequence ID" value="KAK3056214.1"/>
    <property type="molecule type" value="Genomic_DNA"/>
</dbReference>
<keyword evidence="3" id="KW-1185">Reference proteome</keyword>
<feature type="region of interest" description="Disordered" evidence="1">
    <location>
        <begin position="45"/>
        <end position="64"/>
    </location>
</feature>
<gene>
    <name evidence="2" type="ORF">LTR09_002721</name>
</gene>
<evidence type="ECO:0000313" key="2">
    <source>
        <dbReference type="EMBL" id="KAK3056214.1"/>
    </source>
</evidence>
<accession>A0AAJ0GF06</accession>
<feature type="compositionally biased region" description="Polar residues" evidence="1">
    <location>
        <begin position="251"/>
        <end position="261"/>
    </location>
</feature>
<proteinExistence type="predicted"/>
<feature type="compositionally biased region" description="Basic and acidic residues" evidence="1">
    <location>
        <begin position="226"/>
        <end position="241"/>
    </location>
</feature>
<evidence type="ECO:0000256" key="1">
    <source>
        <dbReference type="SAM" id="MobiDB-lite"/>
    </source>
</evidence>